<dbReference type="InterPro" id="IPR052736">
    <property type="entry name" value="Stf3_sulfotransferase"/>
</dbReference>
<dbReference type="Gene3D" id="3.40.50.300">
    <property type="entry name" value="P-loop containing nucleotide triphosphate hydrolases"/>
    <property type="match status" value="1"/>
</dbReference>
<dbReference type="Proteomes" id="UP001479436">
    <property type="component" value="Unassembled WGS sequence"/>
</dbReference>
<keyword evidence="1" id="KW-0472">Membrane</keyword>
<evidence type="ECO:0008006" key="4">
    <source>
        <dbReference type="Google" id="ProtNLM"/>
    </source>
</evidence>
<dbReference type="InterPro" id="IPR027417">
    <property type="entry name" value="P-loop_NTPase"/>
</dbReference>
<organism evidence="2 3">
    <name type="scientific">Basidiobolus ranarum</name>
    <dbReference type="NCBI Taxonomy" id="34480"/>
    <lineage>
        <taxon>Eukaryota</taxon>
        <taxon>Fungi</taxon>
        <taxon>Fungi incertae sedis</taxon>
        <taxon>Zoopagomycota</taxon>
        <taxon>Entomophthoromycotina</taxon>
        <taxon>Basidiobolomycetes</taxon>
        <taxon>Basidiobolales</taxon>
        <taxon>Basidiobolaceae</taxon>
        <taxon>Basidiobolus</taxon>
    </lineage>
</organism>
<evidence type="ECO:0000256" key="1">
    <source>
        <dbReference type="SAM" id="Phobius"/>
    </source>
</evidence>
<evidence type="ECO:0000313" key="2">
    <source>
        <dbReference type="EMBL" id="KAK9710942.1"/>
    </source>
</evidence>
<dbReference type="EMBL" id="JASJQH010007310">
    <property type="protein sequence ID" value="KAK9710942.1"/>
    <property type="molecule type" value="Genomic_DNA"/>
</dbReference>
<proteinExistence type="predicted"/>
<feature type="transmembrane region" description="Helical" evidence="1">
    <location>
        <begin position="12"/>
        <end position="33"/>
    </location>
</feature>
<gene>
    <name evidence="2" type="ORF">K7432_008117</name>
</gene>
<comment type="caution">
    <text evidence="2">The sequence shown here is derived from an EMBL/GenBank/DDBJ whole genome shotgun (WGS) entry which is preliminary data.</text>
</comment>
<accession>A0ABR2VZ35</accession>
<keyword evidence="1" id="KW-0812">Transmembrane</keyword>
<name>A0ABR2VZ35_9FUNG</name>
<keyword evidence="3" id="KW-1185">Reference proteome</keyword>
<reference evidence="2 3" key="1">
    <citation type="submission" date="2023-04" db="EMBL/GenBank/DDBJ databases">
        <title>Genome of Basidiobolus ranarum AG-B5.</title>
        <authorList>
            <person name="Stajich J.E."/>
            <person name="Carter-House D."/>
            <person name="Gryganskyi A."/>
        </authorList>
    </citation>
    <scope>NUCLEOTIDE SEQUENCE [LARGE SCALE GENOMIC DNA]</scope>
    <source>
        <strain evidence="2 3">AG-B5</strain>
    </source>
</reference>
<dbReference type="SUPFAM" id="SSF52540">
    <property type="entry name" value="P-loop containing nucleoside triphosphate hydrolases"/>
    <property type="match status" value="1"/>
</dbReference>
<protein>
    <recommendedName>
        <fullName evidence="4">Sulfotransferase</fullName>
    </recommendedName>
</protein>
<keyword evidence="1" id="KW-1133">Transmembrane helix</keyword>
<dbReference type="PANTHER" id="PTHR36451">
    <property type="entry name" value="PAPS-DEPENDENT SULFOTRANSFERASE STF3"/>
    <property type="match status" value="1"/>
</dbReference>
<sequence length="411" mass="48436">MKSTEVRYDIIAKQLTSLVCPVLLLWTVVYLLGWSLWLIAFYVITPYFAPFWLGPYVLTFIRTSLTNDTLPLHIRTLGLCRLFYHFFLKQPAFNVAWWIDEILFPLYHSTKINSPTFILGQPRSGTTKLLDILATNDKHVVALKFWELMYPILWIQYLTDFVDFYNVKYFGGRLTHLFNPFAAYGAKTMKMHRMGMDRWEEDDVLFTIHYLFSFAMFFEFPSKENMELNLNFRTLSESSRKRMFDIHRKTVQKVCIREGMHNLSIWQNGLCVGLPEESIPSMMKLLQGVTLDASKYDPLSNIEFKETMMNYMYRAHELEIEFIQELLKQEQHVQIIKFTELFEDIPGVITKAMLELGIPIPIEYKAFLLQEQKKQLGHTKTEVDKSASSIAEIERNCSTFYERLNFLKSKV</sequence>
<evidence type="ECO:0000313" key="3">
    <source>
        <dbReference type="Proteomes" id="UP001479436"/>
    </source>
</evidence>
<dbReference type="PANTHER" id="PTHR36451:SF1">
    <property type="entry name" value="OMEGA-HYDROXY-BETA-DIHYDROMENAQUINONE-9 SULFOTRANSFERASE STF3"/>
    <property type="match status" value="1"/>
</dbReference>